<protein>
    <submittedName>
        <fullName evidence="1">Uncharacterized protein</fullName>
    </submittedName>
</protein>
<dbReference type="STRING" id="490899.DKAM_0083"/>
<dbReference type="Proteomes" id="UP000006903">
    <property type="component" value="Chromosome"/>
</dbReference>
<gene>
    <name evidence="1" type="ordered locus">DKAM_0083</name>
</gene>
<evidence type="ECO:0000313" key="1">
    <source>
        <dbReference type="EMBL" id="ACL10412.1"/>
    </source>
</evidence>
<evidence type="ECO:0000313" key="2">
    <source>
        <dbReference type="Proteomes" id="UP000006903"/>
    </source>
</evidence>
<dbReference type="EMBL" id="CP001140">
    <property type="protein sequence ID" value="ACL10412.1"/>
    <property type="molecule type" value="Genomic_DNA"/>
</dbReference>
<accession>B8D3E3</accession>
<dbReference type="HOGENOM" id="CLU_3263627_0_0_2"/>
<dbReference type="KEGG" id="dka:DKAM_0083"/>
<reference evidence="1 2" key="1">
    <citation type="journal article" date="2009" name="J. Bacteriol.">
        <title>Complete genome sequence of the anaerobic, protein-degrading hyperthermophilic crenarchaeon Desulfurococcus kamchatkensis.</title>
        <authorList>
            <person name="Ravin N.V."/>
            <person name="Mardanov A.V."/>
            <person name="Beletsky A.V."/>
            <person name="Kublanov I.V."/>
            <person name="Kolganova T.V."/>
            <person name="Lebedinsky A.V."/>
            <person name="Chernyh N.A."/>
            <person name="Bonch-Osmolovskaya E.A."/>
            <person name="Skryabin K.G."/>
        </authorList>
    </citation>
    <scope>NUCLEOTIDE SEQUENCE [LARGE SCALE GENOMIC DNA]</scope>
    <source>
        <strain evidence="2">DSM 18924 / JCM 16383 / VKM B-2413 / 1221n</strain>
    </source>
</reference>
<sequence>MAEAVREKTVNGLSYERELFYGGLAPISHYIFKRGVWVEGM</sequence>
<name>B8D3E3_DESA1</name>
<organism evidence="1 2">
    <name type="scientific">Desulfurococcus amylolyticus (strain DSM 18924 / JCM 16383 / VKM B-2413 / 1221n)</name>
    <name type="common">Desulfurococcus kamchatkensis</name>
    <dbReference type="NCBI Taxonomy" id="490899"/>
    <lineage>
        <taxon>Archaea</taxon>
        <taxon>Thermoproteota</taxon>
        <taxon>Thermoprotei</taxon>
        <taxon>Desulfurococcales</taxon>
        <taxon>Desulfurococcaceae</taxon>
        <taxon>Desulfurococcus</taxon>
    </lineage>
</organism>
<dbReference type="AlphaFoldDB" id="B8D3E3"/>
<proteinExistence type="predicted"/>